<dbReference type="PANTHER" id="PTHR15682:SF2">
    <property type="entry name" value="UNHEALTHY RIBOSOME BIOGENESIS PROTEIN 2 HOMOLOG"/>
    <property type="match status" value="1"/>
</dbReference>
<dbReference type="PANTHER" id="PTHR15682">
    <property type="entry name" value="UNHEALTHY RIBOSOME BIOGENESIS PROTEIN 2 HOMOLOG"/>
    <property type="match status" value="1"/>
</dbReference>
<dbReference type="GeneID" id="110075323"/>
<accession>A0A6J0T0K6</accession>
<dbReference type="GO" id="GO:0042254">
    <property type="term" value="P:ribosome biogenesis"/>
    <property type="evidence" value="ECO:0007669"/>
    <property type="project" value="TreeGrafter"/>
</dbReference>
<dbReference type="OrthoDB" id="160374at2759"/>
<dbReference type="InParanoid" id="A0A6J0T0K6"/>
<name>A0A6J0T0K6_9SAUR</name>
<organism evidence="2 3">
    <name type="scientific">Pogona vitticeps</name>
    <name type="common">central bearded dragon</name>
    <dbReference type="NCBI Taxonomy" id="103695"/>
    <lineage>
        <taxon>Eukaryota</taxon>
        <taxon>Metazoa</taxon>
        <taxon>Chordata</taxon>
        <taxon>Craniata</taxon>
        <taxon>Vertebrata</taxon>
        <taxon>Euteleostomi</taxon>
        <taxon>Lepidosauria</taxon>
        <taxon>Squamata</taxon>
        <taxon>Bifurcata</taxon>
        <taxon>Unidentata</taxon>
        <taxon>Episquamata</taxon>
        <taxon>Toxicofera</taxon>
        <taxon>Iguania</taxon>
        <taxon>Acrodonta</taxon>
        <taxon>Agamidae</taxon>
        <taxon>Amphibolurinae</taxon>
        <taxon>Pogona</taxon>
    </lineage>
</organism>
<dbReference type="InterPro" id="IPR052609">
    <property type="entry name" value="Ribosome_Biogenesis_Reg"/>
</dbReference>
<proteinExistence type="predicted"/>
<evidence type="ECO:0000313" key="2">
    <source>
        <dbReference type="Proteomes" id="UP001652642"/>
    </source>
</evidence>
<dbReference type="Pfam" id="PF10441">
    <property type="entry name" value="Urb2"/>
    <property type="match status" value="1"/>
</dbReference>
<evidence type="ECO:0000313" key="3">
    <source>
        <dbReference type="RefSeq" id="XP_020642157.2"/>
    </source>
</evidence>
<dbReference type="CTD" id="9816"/>
<dbReference type="RefSeq" id="XP_072849763.1">
    <property type="nucleotide sequence ID" value="XM_072993662.1"/>
</dbReference>
<evidence type="ECO:0000259" key="1">
    <source>
        <dbReference type="Pfam" id="PF10441"/>
    </source>
</evidence>
<gene>
    <name evidence="3 4" type="primary">URB2</name>
</gene>
<protein>
    <submittedName>
        <fullName evidence="3 4">Unhealthy ribosome biogenesis protein 2 homolog isoform X1</fullName>
    </submittedName>
</protein>
<dbReference type="InterPro" id="IPR018849">
    <property type="entry name" value="Urb2/Npa2_C"/>
</dbReference>
<evidence type="ECO:0000313" key="4">
    <source>
        <dbReference type="RefSeq" id="XP_072849763.1"/>
    </source>
</evidence>
<feature type="domain" description="Nucleolar 27S pre-rRNA processing Urb2/Npa2 C-terminal" evidence="1">
    <location>
        <begin position="1343"/>
        <end position="1532"/>
    </location>
</feature>
<dbReference type="RefSeq" id="XP_020642157.2">
    <property type="nucleotide sequence ID" value="XM_020786498.2"/>
</dbReference>
<keyword evidence="2" id="KW-1185">Reference proteome</keyword>
<reference evidence="2 3" key="1">
    <citation type="submission" date="2025-05" db="UniProtKB">
        <authorList>
            <consortium name="RefSeq"/>
        </authorList>
    </citation>
    <scope>NUCLEOTIDE SEQUENCE [LARGE SCALE GENOMIC DNA]</scope>
</reference>
<sequence length="1543" mass="173587">MAAIYSGIHLKLKSLKTSWEDKIKLAQFAWISHQCFVPNKEQVLLDWVSHTLVSYYNKKLELPDEIVEKLWMFLDSILHSRKLQRFLKDGKTITLRFSIAQVINERLSTSYTQKTQKNLSTFLSCCHGILSVAPLSTVYSAKFELLVDLLSKLSWLACGQLSSEDTVSSHLFEVLQVTLEQYLLIQRQQANANRVFGQVTKHLLQPSLLLRHLLTTGGPARKDDDSRMHQHLNREIRNLIENLLKASVFQPELLPSYREELLQEKESHNLKKSGLKSLLLPASTVQTALRDADFSQGASHGKVVANSVPLLFKLFLESYSKAEDHLVCFHMLTKLFQCLRISHLQGDLCSNPVSSLEWSSELLALEQLLNLVLSSGIYNIAADRIRHKEIQFRFYRQLAQMLVNYSQATIPAWFRCLKALISLNHLIVEPDLDDVVASAWIDAEISEQRVKKAQEALIGTIFQTYTKLRQFQKLFEEVLSVVLRPAAEELRLPILPAGIKAKLSECLLDLPPNQILDIASLILEKCQTVIIPDIRGDADMASKLQSMGTLLHVVLFYMRSLDDSTPLSVVRRAQSLLETMQRDVIQALFNLLNSGQIEETELEFGAEKVGDSVLLLACTWIATDALFCLNCKQYISPLAKTALALSDSTIDLWDFSAVLPGLDAQSWEKIIKRLRYSCSTSRYCTEWLVLQKMKKMLMMHDSSCTEASHQTLQHAGTFIVHSGRSCLNREELEPWDGNVGTISSSTYATAHWHLIVSNLPILFPYLSWKDTLYIAEVLLKTLLENQMQTFLGEDDGSLITIGKVSKDLLHSSLLPEMHLLHSSFLTHIIQHCALVLSRSVQNVANQPLQHLSAEEILWCDVFPSGHTASIVSGNDPSLCWTAMEKAAQNILSLVNAGSYVTLEEECIKSLLDLLEIVSALQLDSLFPLDHTRCFLLLMSLTANTRASMACSEALSLKFLATCFHLLARLQTGRHANSAFKVMHGSDVLKALLTSMFAACENFASVMTTSLWDELLSSIQIFLEHYLQVILERRQSVKLNLEKFTSFLVTCQTHAASAKQSEVRGPEAEQLFLVALAALCHTLTVHLQPRQGRVQALGTLPSLLEQAVLQTGAAIQLCLRNRGKGQPLPFVFVPCLITLLKADSFCAHLVGLETGESESETSPKPSTYQSLSHKELYQRFCVQILRELDLAGGNVQFLRSALQFLTVFSSLPEMYPEQITSVAVFHSVRKLLVGPGVTIQLIQDLEAQLTELIAQLVEKCSTDDFCIMLRVLLEGLDVENIWKQNREVVLSAVTLMKVLLGCPLNGEKEKAFWYSSPQLITALVVLAKEASQDPELLPTLIVPILETVAILLRQGEGIISNPHHVSLVFNILLTVPLDQRDYGSIFLGIHEVLFSILQCHPKVMLKAAPSFLNSFHRLVISVMHEGRQKGDRGRTDDFDIILKCAQLVERMYTYIAAKTEEFTVLSAFIVAQYVIELQKVTLHPLVKKHLTEGIYHILDLCLERDMKFLSTSLPMGVREVLKELHRDYTHYHKALKQGDEKYTA</sequence>
<dbReference type="GO" id="GO:0005730">
    <property type="term" value="C:nucleolus"/>
    <property type="evidence" value="ECO:0007669"/>
    <property type="project" value="TreeGrafter"/>
</dbReference>
<dbReference type="Proteomes" id="UP001652642">
    <property type="component" value="Chromosome 1"/>
</dbReference>